<organism evidence="3 4">
    <name type="scientific">Blastococcus aggregatus</name>
    <dbReference type="NCBI Taxonomy" id="38502"/>
    <lineage>
        <taxon>Bacteria</taxon>
        <taxon>Bacillati</taxon>
        <taxon>Actinomycetota</taxon>
        <taxon>Actinomycetes</taxon>
        <taxon>Geodermatophilales</taxon>
        <taxon>Geodermatophilaceae</taxon>
        <taxon>Blastococcus</taxon>
    </lineage>
</organism>
<evidence type="ECO:0000313" key="3">
    <source>
        <dbReference type="EMBL" id="SOC47105.1"/>
    </source>
</evidence>
<name>A0A285UYW6_9ACTN</name>
<dbReference type="Pfam" id="PF00158">
    <property type="entry name" value="Sigma54_activat"/>
    <property type="match status" value="1"/>
</dbReference>
<dbReference type="Proteomes" id="UP000219435">
    <property type="component" value="Unassembled WGS sequence"/>
</dbReference>
<dbReference type="PANTHER" id="PTHR30267:SF2">
    <property type="entry name" value="PROTEIN PRKA"/>
    <property type="match status" value="1"/>
</dbReference>
<gene>
    <name evidence="3" type="ORF">SAMN05660748_0626</name>
</gene>
<accession>A0A285UYW6</accession>
<dbReference type="Gene3D" id="3.40.50.300">
    <property type="entry name" value="P-loop containing nucleotide triphosphate hydrolases"/>
    <property type="match status" value="1"/>
</dbReference>
<keyword evidence="4" id="KW-1185">Reference proteome</keyword>
<feature type="domain" description="Sigma-54 factor interaction" evidence="2">
    <location>
        <begin position="213"/>
        <end position="271"/>
    </location>
</feature>
<dbReference type="AlphaFoldDB" id="A0A285UYW6"/>
<evidence type="ECO:0000313" key="4">
    <source>
        <dbReference type="Proteomes" id="UP000219435"/>
    </source>
</evidence>
<dbReference type="InterPro" id="IPR002078">
    <property type="entry name" value="Sigma_54_int"/>
</dbReference>
<evidence type="ECO:0000256" key="1">
    <source>
        <dbReference type="SAM" id="MobiDB-lite"/>
    </source>
</evidence>
<dbReference type="PANTHER" id="PTHR30267">
    <property type="entry name" value="PROTEIN KINASE PRKA"/>
    <property type="match status" value="1"/>
</dbReference>
<feature type="compositionally biased region" description="Low complexity" evidence="1">
    <location>
        <begin position="41"/>
        <end position="53"/>
    </location>
</feature>
<proteinExistence type="predicted"/>
<dbReference type="EMBL" id="OBQI01000001">
    <property type="protein sequence ID" value="SOC47105.1"/>
    <property type="molecule type" value="Genomic_DNA"/>
</dbReference>
<reference evidence="4" key="1">
    <citation type="submission" date="2017-08" db="EMBL/GenBank/DDBJ databases">
        <authorList>
            <person name="Varghese N."/>
            <person name="Submissions S."/>
        </authorList>
    </citation>
    <scope>NUCLEOTIDE SEQUENCE [LARGE SCALE GENOMIC DNA]</scope>
    <source>
        <strain evidence="4">DSM 4725</strain>
    </source>
</reference>
<sequence>MHTDGDRAWAPESSAIGLGERSREGLRSRRPRRTVPGVTDAAGPTTPSPAATTLGELRASGATPRPVKAEIRANLLARLGRGEPSLPGMVGFEDTVLPEVERALIAGHDLVLLGERGQGKTRLIRTLVGLLDEWTPVLTGSELNEHPLAPISVWAHRQIAEHGDATPVGWLHRSERFGEKLATPDTSVGDLIGDVDPIKVAEGRTLGDPETVHYGLVPRTNRGIFSVNELPDLAERIQVALLNVLEERDIQIRGYRVRLPLDLLLVASANPEDYTNRGRIITPLKDRFGAEVRTHYPIELADEIRLLHQEAQTSALGGDGLTAPLVPEHLVEIVARFTRLVRESTHVDQRSGVSARFAIAGLETVAASAVRRAAIAGETRPVARVVDLPSVVPASRGKVEFADSGSDNDDDRELEILDHLLRQATAQTFRARCAGLDLTGLQEHFTGGETVESGELVSAPALLGQLGTIPKLAELLGRLGVPEGEHSAEQAAAAVEFALEGLYLTRRLAKDTDGGRTIYGA</sequence>
<dbReference type="GO" id="GO:0004672">
    <property type="term" value="F:protein kinase activity"/>
    <property type="evidence" value="ECO:0007669"/>
    <property type="project" value="TreeGrafter"/>
</dbReference>
<feature type="region of interest" description="Disordered" evidence="1">
    <location>
        <begin position="1"/>
        <end position="53"/>
    </location>
</feature>
<protein>
    <submittedName>
        <fullName evidence="3">Magnesium chelatase subunit I</fullName>
    </submittedName>
</protein>
<dbReference type="InterPro" id="IPR027417">
    <property type="entry name" value="P-loop_NTPase"/>
</dbReference>
<dbReference type="SUPFAM" id="SSF52540">
    <property type="entry name" value="P-loop containing nucleoside triphosphate hydrolases"/>
    <property type="match status" value="1"/>
</dbReference>
<evidence type="ECO:0000259" key="2">
    <source>
        <dbReference type="Pfam" id="PF00158"/>
    </source>
</evidence>
<dbReference type="FunFam" id="3.40.50.300:FF:000841">
    <property type="entry name" value="Magnesium protoporphyrin chelatase"/>
    <property type="match status" value="1"/>
</dbReference>